<protein>
    <submittedName>
        <fullName evidence="5">NADH:flavin oxidoreductase/NADH oxidase N-terminal domain-containing protein</fullName>
    </submittedName>
</protein>
<dbReference type="PANTHER" id="PTHR43656">
    <property type="entry name" value="BINDING OXIDOREDUCTASE, PUTATIVE (AFU_ORTHOLOGUE AFUA_2G08260)-RELATED"/>
    <property type="match status" value="1"/>
</dbReference>
<evidence type="ECO:0000313" key="4">
    <source>
        <dbReference type="Proteomes" id="UP000887577"/>
    </source>
</evidence>
<keyword evidence="4" id="KW-1185">Reference proteome</keyword>
<evidence type="ECO:0000313" key="5">
    <source>
        <dbReference type="WBParaSite" id="PSU_v2.g6605.t1"/>
    </source>
</evidence>
<dbReference type="Gene3D" id="3.20.20.70">
    <property type="entry name" value="Aldolase class I"/>
    <property type="match status" value="1"/>
</dbReference>
<reference evidence="5" key="1">
    <citation type="submission" date="2022-11" db="UniProtKB">
        <authorList>
            <consortium name="WormBaseParasite"/>
        </authorList>
    </citation>
    <scope>IDENTIFICATION</scope>
</reference>
<name>A0A914Z8N1_9BILA</name>
<evidence type="ECO:0000256" key="2">
    <source>
        <dbReference type="ARBA" id="ARBA00023002"/>
    </source>
</evidence>
<proteinExistence type="predicted"/>
<dbReference type="InterPro" id="IPR001155">
    <property type="entry name" value="OxRdtase_FMN_N"/>
</dbReference>
<dbReference type="Proteomes" id="UP000887577">
    <property type="component" value="Unplaced"/>
</dbReference>
<sequence length="460" mass="50742">MSRRIPVTASVSPAILGEKLKFSTSGRVARNRFLKAALTERVSTYVHGDPEKSGLPTPQLCNMYSKFSHGGFGMIFTGNIMVDKIHLEAAGNAIIDPSLNSPERREAFGNLAKAMKSDPEVLALAQLSNAGRQTPQFLCDEPISASDVQLMATRRGYGFGKPRPLKLEEIKPLVIDHFVFAAKFCKDAGFDGIEIHSAHGYLLAQFISETTNHRTDKYGGSLENRVRLNLEIFEAIRKEIPAETGFIIGIKMNSVEFQEKGLKCNEALVMCKEYERVGFDFIELSGGTIEKLAFSHLSDSTMAREAFFLEFAKEIRPQLTKTLVYLTGGFRTVPGMVKAIQDGVCDGVGIGRPITAEIDFPAKILSGKIQSALINPFDQDFAISNIASNTQMWQAQQTPYNSNVDINAGIMDMSNEKVEEHFRSAVQKYAEELVALAKTGKPLYGVFNYTPEQLCEKVAA</sequence>
<keyword evidence="2" id="KW-0560">Oxidoreductase</keyword>
<dbReference type="InterPro" id="IPR051799">
    <property type="entry name" value="NADH_flavin_oxidoreductase"/>
</dbReference>
<dbReference type="AlphaFoldDB" id="A0A914Z8N1"/>
<dbReference type="GO" id="GO:0010181">
    <property type="term" value="F:FMN binding"/>
    <property type="evidence" value="ECO:0007669"/>
    <property type="project" value="InterPro"/>
</dbReference>
<dbReference type="CDD" id="cd04733">
    <property type="entry name" value="OYE_like_2_FMN"/>
    <property type="match status" value="1"/>
</dbReference>
<dbReference type="SUPFAM" id="SSF51395">
    <property type="entry name" value="FMN-linked oxidoreductases"/>
    <property type="match status" value="1"/>
</dbReference>
<dbReference type="Pfam" id="PF00724">
    <property type="entry name" value="Oxidored_FMN"/>
    <property type="match status" value="1"/>
</dbReference>
<feature type="domain" description="NADH:flavin oxidoreductase/NADH oxidase N-terminal" evidence="3">
    <location>
        <begin position="30"/>
        <end position="367"/>
    </location>
</feature>
<dbReference type="GO" id="GO:0016491">
    <property type="term" value="F:oxidoreductase activity"/>
    <property type="evidence" value="ECO:0007669"/>
    <property type="project" value="UniProtKB-KW"/>
</dbReference>
<dbReference type="PANTHER" id="PTHR43656:SF5">
    <property type="entry name" value="NADH:FLAVIN OXIDOREDUCTASE_NADH OXIDASE N-TERMINAL DOMAIN-CONTAINING PROTEIN"/>
    <property type="match status" value="1"/>
</dbReference>
<evidence type="ECO:0000256" key="1">
    <source>
        <dbReference type="ARBA" id="ARBA00022630"/>
    </source>
</evidence>
<dbReference type="WBParaSite" id="PSU_v2.g6605.t1">
    <property type="protein sequence ID" value="PSU_v2.g6605.t1"/>
    <property type="gene ID" value="PSU_v2.g6605"/>
</dbReference>
<accession>A0A914Z8N1</accession>
<evidence type="ECO:0000259" key="3">
    <source>
        <dbReference type="Pfam" id="PF00724"/>
    </source>
</evidence>
<keyword evidence="1" id="KW-0285">Flavoprotein</keyword>
<dbReference type="InterPro" id="IPR013785">
    <property type="entry name" value="Aldolase_TIM"/>
</dbReference>
<organism evidence="4 5">
    <name type="scientific">Panagrolaimus superbus</name>
    <dbReference type="NCBI Taxonomy" id="310955"/>
    <lineage>
        <taxon>Eukaryota</taxon>
        <taxon>Metazoa</taxon>
        <taxon>Ecdysozoa</taxon>
        <taxon>Nematoda</taxon>
        <taxon>Chromadorea</taxon>
        <taxon>Rhabditida</taxon>
        <taxon>Tylenchina</taxon>
        <taxon>Panagrolaimomorpha</taxon>
        <taxon>Panagrolaimoidea</taxon>
        <taxon>Panagrolaimidae</taxon>
        <taxon>Panagrolaimus</taxon>
    </lineage>
</organism>